<organism evidence="1 2">
    <name type="scientific">Geodermatophilus dictyosporus</name>
    <dbReference type="NCBI Taxonomy" id="1523247"/>
    <lineage>
        <taxon>Bacteria</taxon>
        <taxon>Bacillati</taxon>
        <taxon>Actinomycetota</taxon>
        <taxon>Actinomycetes</taxon>
        <taxon>Geodermatophilales</taxon>
        <taxon>Geodermatophilaceae</taxon>
        <taxon>Geodermatophilus</taxon>
    </lineage>
</organism>
<keyword evidence="2" id="KW-1185">Reference proteome</keyword>
<dbReference type="Gene3D" id="1.10.3210.10">
    <property type="entry name" value="Hypothetical protein af1432"/>
    <property type="match status" value="1"/>
</dbReference>
<dbReference type="EMBL" id="FOWQ01000001">
    <property type="protein sequence ID" value="SFO73081.1"/>
    <property type="molecule type" value="Genomic_DNA"/>
</dbReference>
<protein>
    <submittedName>
        <fullName evidence="1">Uncharacterized protein</fullName>
    </submittedName>
</protein>
<sequence length="177" mass="19330">MSAVSLAGVGFSVPDAHLLALRAHEGQVDRHGRDHYLAHLRPVAEALRPHGPYAEMAGVLRDVVADTRDHPEPDRRYDLDRLRALGVPEVVVEAVDAVTPRPGEPYMSGLIRRCAAHPLGRLVLLADNKHDLAVSAELARVDPDKARSLREGRYRPARRILLAAEAADPVHGGRVLV</sequence>
<dbReference type="AlphaFoldDB" id="A0A1I5JL26"/>
<accession>A0A1I5JL26</accession>
<gene>
    <name evidence="1" type="ORF">SAMN05660464_0811</name>
</gene>
<dbReference type="Proteomes" id="UP000198857">
    <property type="component" value="Unassembled WGS sequence"/>
</dbReference>
<proteinExistence type="predicted"/>
<evidence type="ECO:0000313" key="2">
    <source>
        <dbReference type="Proteomes" id="UP000198857"/>
    </source>
</evidence>
<evidence type="ECO:0000313" key="1">
    <source>
        <dbReference type="EMBL" id="SFO73081.1"/>
    </source>
</evidence>
<dbReference type="SUPFAM" id="SSF109604">
    <property type="entry name" value="HD-domain/PDEase-like"/>
    <property type="match status" value="1"/>
</dbReference>
<dbReference type="STRING" id="1523247.SAMN05660464_0811"/>
<name>A0A1I5JL26_9ACTN</name>
<reference evidence="2" key="1">
    <citation type="submission" date="2016-10" db="EMBL/GenBank/DDBJ databases">
        <authorList>
            <person name="Varghese N."/>
            <person name="Submissions S."/>
        </authorList>
    </citation>
    <scope>NUCLEOTIDE SEQUENCE [LARGE SCALE GENOMIC DNA]</scope>
    <source>
        <strain evidence="2">DSM 44208</strain>
    </source>
</reference>